<dbReference type="InterPro" id="IPR018097">
    <property type="entry name" value="EGF_Ca-bd_CS"/>
</dbReference>
<dbReference type="SMART" id="SM00220">
    <property type="entry name" value="S_TKc"/>
    <property type="match status" value="1"/>
</dbReference>
<keyword evidence="10 15" id="KW-0472">Membrane</keyword>
<keyword evidence="11" id="KW-1015">Disulfide bond</keyword>
<sequence>MAAVLLRLGFQIILLSCSVYAFAQAANITKSPSCPEECGNNVKIPYPFGIGAGCYISKWFEIVCNESDTFNGKPKPFLRMFKLEVLEILLRYGQVRVNYSAFTSCNNNASTTVKEELAGSPFVFSSNDNSFIAMGCNNSAVMWSEDEKVSPGAVCRSPCDHRRISSRYGKISTLWDTDYCMTSIPTDVHSFTSKIEPKDHSLENAETLLPNRPSDSSQYCINSSYPSFNRSPTYTCWCHRGFKGNPYLLEGCQDIDECANSHHDNCGNGTRCENTVGSYNCIPVHRSARHAIIIGISTSLGLVVMLTGGWWSYVAVKKRKMIKQKEKFFKRNGGLLLRQQLSSNEINVQTTKLFDSKELEKATDRFNVNRMLGQGGQGTVYKGMLLDGSIVAIKKSKIIDERKLDEFINEVVILSRINHRNVVKLIGCCLETEVPLLVYEFIPNGTLSQYLNNQNEQFPPTWEMRLQIATDIAGALFYLHSAASSPIYHRDIKSTNILLDEKYRAKVADFGTSRSVAIDQTHLTTQVQGTFGYLDPEYFQTSQFTEKSDVYSFGVVLVELLTGEKAISSIRTEDTKGLASFFIRSMEENNLFDILDDRVLKEGEKEVVVVANLAKRCLNLSGKKRPTMKEVSMELAAIQTLRKGISNLHQQKYEEFENVRTEMYEQWVGSTSTTLTSCVDSGSAGGVIQDGSSQVCIAYSVALGQGLNNYAKLRGLLEGIRRCGRYGFSQDELPVCLDCLDDRLTHVFHQGNTMTNFLAKQGAVGLTMNWIDERDALPSQLHGLL</sequence>
<dbReference type="GO" id="GO:0030247">
    <property type="term" value="F:polysaccharide binding"/>
    <property type="evidence" value="ECO:0007669"/>
    <property type="project" value="InterPro"/>
</dbReference>
<keyword evidence="5 16" id="KW-0732">Signal</keyword>
<evidence type="ECO:0000256" key="4">
    <source>
        <dbReference type="ARBA" id="ARBA00022692"/>
    </source>
</evidence>
<feature type="domain" description="Protein kinase" evidence="17">
    <location>
        <begin position="366"/>
        <end position="638"/>
    </location>
</feature>
<comment type="catalytic activity">
    <reaction evidence="13">
        <text>L-seryl-[protein] + ATP = O-phospho-L-seryl-[protein] + ADP + H(+)</text>
        <dbReference type="Rhea" id="RHEA:17989"/>
        <dbReference type="Rhea" id="RHEA-COMP:9863"/>
        <dbReference type="Rhea" id="RHEA-COMP:11604"/>
        <dbReference type="ChEBI" id="CHEBI:15378"/>
        <dbReference type="ChEBI" id="CHEBI:29999"/>
        <dbReference type="ChEBI" id="CHEBI:30616"/>
        <dbReference type="ChEBI" id="CHEBI:83421"/>
        <dbReference type="ChEBI" id="CHEBI:456216"/>
    </reaction>
</comment>
<evidence type="ECO:0000256" key="5">
    <source>
        <dbReference type="ARBA" id="ARBA00022729"/>
    </source>
</evidence>
<dbReference type="GO" id="GO:0004674">
    <property type="term" value="F:protein serine/threonine kinase activity"/>
    <property type="evidence" value="ECO:0007669"/>
    <property type="project" value="UniProtKB-KW"/>
</dbReference>
<dbReference type="EMBL" id="CM031811">
    <property type="protein sequence ID" value="KAG6660537.1"/>
    <property type="molecule type" value="Genomic_DNA"/>
</dbReference>
<evidence type="ECO:0000256" key="14">
    <source>
        <dbReference type="ARBA" id="ARBA00047951"/>
    </source>
</evidence>
<dbReference type="CDD" id="cd14066">
    <property type="entry name" value="STKc_IRAK"/>
    <property type="match status" value="1"/>
</dbReference>
<dbReference type="GO" id="GO:0005524">
    <property type="term" value="F:ATP binding"/>
    <property type="evidence" value="ECO:0007669"/>
    <property type="project" value="UniProtKB-KW"/>
</dbReference>
<dbReference type="AlphaFoldDB" id="A0A8T1R1C9"/>
<dbReference type="CDD" id="cd00054">
    <property type="entry name" value="EGF_CA"/>
    <property type="match status" value="1"/>
</dbReference>
<keyword evidence="9 15" id="KW-1133">Transmembrane helix</keyword>
<evidence type="ECO:0000256" key="15">
    <source>
        <dbReference type="SAM" id="Phobius"/>
    </source>
</evidence>
<dbReference type="PROSITE" id="PS00108">
    <property type="entry name" value="PROTEIN_KINASE_ST"/>
    <property type="match status" value="1"/>
</dbReference>
<dbReference type="Pfam" id="PF07645">
    <property type="entry name" value="EGF_CA"/>
    <property type="match status" value="1"/>
</dbReference>
<dbReference type="Pfam" id="PF07714">
    <property type="entry name" value="PK_Tyr_Ser-Thr"/>
    <property type="match status" value="1"/>
</dbReference>
<dbReference type="Proteomes" id="UP000811609">
    <property type="component" value="Chromosome 3"/>
</dbReference>
<keyword evidence="7" id="KW-0418">Kinase</keyword>
<accession>A0A8T1R1C9</accession>
<keyword evidence="8" id="KW-0067">ATP-binding</keyword>
<keyword evidence="12" id="KW-0325">Glycoprotein</keyword>
<dbReference type="InterPro" id="IPR049883">
    <property type="entry name" value="NOTCH1_EGF-like"/>
</dbReference>
<comment type="catalytic activity">
    <reaction evidence="14">
        <text>L-threonyl-[protein] + ATP = O-phospho-L-threonyl-[protein] + ADP + H(+)</text>
        <dbReference type="Rhea" id="RHEA:46608"/>
        <dbReference type="Rhea" id="RHEA-COMP:11060"/>
        <dbReference type="Rhea" id="RHEA-COMP:11605"/>
        <dbReference type="ChEBI" id="CHEBI:15378"/>
        <dbReference type="ChEBI" id="CHEBI:30013"/>
        <dbReference type="ChEBI" id="CHEBI:30616"/>
        <dbReference type="ChEBI" id="CHEBI:61977"/>
        <dbReference type="ChEBI" id="CHEBI:456216"/>
    </reaction>
</comment>
<dbReference type="FunFam" id="1.10.510.10:FF:000084">
    <property type="entry name" value="Wall-associated receptor kinase 2"/>
    <property type="match status" value="1"/>
</dbReference>
<dbReference type="InterPro" id="IPR025287">
    <property type="entry name" value="WAK_GUB"/>
</dbReference>
<evidence type="ECO:0000259" key="17">
    <source>
        <dbReference type="PROSITE" id="PS50011"/>
    </source>
</evidence>
<reference evidence="18" key="1">
    <citation type="submission" date="2020-12" db="EMBL/GenBank/DDBJ databases">
        <title>WGS assembly of Carya illinoinensis cv. Pawnee.</title>
        <authorList>
            <person name="Platts A."/>
            <person name="Shu S."/>
            <person name="Wright S."/>
            <person name="Barry K."/>
            <person name="Edger P."/>
            <person name="Pires J.C."/>
            <person name="Schmutz J."/>
        </authorList>
    </citation>
    <scope>NUCLEOTIDE SEQUENCE</scope>
    <source>
        <tissue evidence="18">Leaf</tissue>
    </source>
</reference>
<evidence type="ECO:0000256" key="12">
    <source>
        <dbReference type="ARBA" id="ARBA00023180"/>
    </source>
</evidence>
<keyword evidence="19" id="KW-1185">Reference proteome</keyword>
<evidence type="ECO:0000313" key="18">
    <source>
        <dbReference type="EMBL" id="KAG6660537.1"/>
    </source>
</evidence>
<evidence type="ECO:0000256" key="3">
    <source>
        <dbReference type="ARBA" id="ARBA00022679"/>
    </source>
</evidence>
<feature type="signal peptide" evidence="16">
    <location>
        <begin position="1"/>
        <end position="25"/>
    </location>
</feature>
<comment type="caution">
    <text evidence="18">The sequence shown here is derived from an EMBL/GenBank/DDBJ whole genome shotgun (WGS) entry which is preliminary data.</text>
</comment>
<dbReference type="PROSITE" id="PS01187">
    <property type="entry name" value="EGF_CA"/>
    <property type="match status" value="1"/>
</dbReference>
<proteinExistence type="predicted"/>
<evidence type="ECO:0000256" key="13">
    <source>
        <dbReference type="ARBA" id="ARBA00047558"/>
    </source>
</evidence>
<dbReference type="FunFam" id="3.30.200.20:FF:000043">
    <property type="entry name" value="Wall-associated receptor kinase 2"/>
    <property type="match status" value="1"/>
</dbReference>
<keyword evidence="3" id="KW-0808">Transferase</keyword>
<dbReference type="InterPro" id="IPR008271">
    <property type="entry name" value="Ser/Thr_kinase_AS"/>
</dbReference>
<evidence type="ECO:0000256" key="7">
    <source>
        <dbReference type="ARBA" id="ARBA00022777"/>
    </source>
</evidence>
<name>A0A8T1R1C9_CARIL</name>
<dbReference type="PANTHER" id="PTHR27005">
    <property type="entry name" value="WALL-ASSOCIATED RECEPTOR KINASE-LIKE 21"/>
    <property type="match status" value="1"/>
</dbReference>
<dbReference type="InterPro" id="IPR000719">
    <property type="entry name" value="Prot_kinase_dom"/>
</dbReference>
<keyword evidence="6" id="KW-0547">Nucleotide-binding</keyword>
<protein>
    <recommendedName>
        <fullName evidence="17">Protein kinase domain-containing protein</fullName>
    </recommendedName>
</protein>
<evidence type="ECO:0000256" key="1">
    <source>
        <dbReference type="ARBA" id="ARBA00004479"/>
    </source>
</evidence>
<dbReference type="PROSITE" id="PS50011">
    <property type="entry name" value="PROTEIN_KINASE_DOM"/>
    <property type="match status" value="1"/>
</dbReference>
<dbReference type="Pfam" id="PF13947">
    <property type="entry name" value="GUB_WAK_bind"/>
    <property type="match status" value="1"/>
</dbReference>
<keyword evidence="2" id="KW-0723">Serine/threonine-protein kinase</keyword>
<evidence type="ECO:0000256" key="16">
    <source>
        <dbReference type="SAM" id="SignalP"/>
    </source>
</evidence>
<dbReference type="InterPro" id="IPR045274">
    <property type="entry name" value="WAK-like"/>
</dbReference>
<evidence type="ECO:0000256" key="6">
    <source>
        <dbReference type="ARBA" id="ARBA00022741"/>
    </source>
</evidence>
<comment type="subcellular location">
    <subcellularLocation>
        <location evidence="1">Membrane</location>
        <topology evidence="1">Single-pass type I membrane protein</topology>
    </subcellularLocation>
</comment>
<evidence type="ECO:0000256" key="9">
    <source>
        <dbReference type="ARBA" id="ARBA00022989"/>
    </source>
</evidence>
<feature type="transmembrane region" description="Helical" evidence="15">
    <location>
        <begin position="291"/>
        <end position="316"/>
    </location>
</feature>
<gene>
    <name evidence="18" type="ORF">CIPAW_03G113100</name>
</gene>
<organism evidence="18 19">
    <name type="scientific">Carya illinoinensis</name>
    <name type="common">Pecan</name>
    <dbReference type="NCBI Taxonomy" id="32201"/>
    <lineage>
        <taxon>Eukaryota</taxon>
        <taxon>Viridiplantae</taxon>
        <taxon>Streptophyta</taxon>
        <taxon>Embryophyta</taxon>
        <taxon>Tracheophyta</taxon>
        <taxon>Spermatophyta</taxon>
        <taxon>Magnoliopsida</taxon>
        <taxon>eudicotyledons</taxon>
        <taxon>Gunneridae</taxon>
        <taxon>Pentapetalae</taxon>
        <taxon>rosids</taxon>
        <taxon>fabids</taxon>
        <taxon>Fagales</taxon>
        <taxon>Juglandaceae</taxon>
        <taxon>Carya</taxon>
    </lineage>
</organism>
<dbReference type="GO" id="GO:0005886">
    <property type="term" value="C:plasma membrane"/>
    <property type="evidence" value="ECO:0007669"/>
    <property type="project" value="TreeGrafter"/>
</dbReference>
<evidence type="ECO:0000313" key="19">
    <source>
        <dbReference type="Proteomes" id="UP000811609"/>
    </source>
</evidence>
<feature type="chain" id="PRO_5035838911" description="Protein kinase domain-containing protein" evidence="16">
    <location>
        <begin position="26"/>
        <end position="785"/>
    </location>
</feature>
<dbReference type="GO" id="GO:0005509">
    <property type="term" value="F:calcium ion binding"/>
    <property type="evidence" value="ECO:0007669"/>
    <property type="project" value="InterPro"/>
</dbReference>
<keyword evidence="4 15" id="KW-0812">Transmembrane</keyword>
<evidence type="ECO:0000256" key="10">
    <source>
        <dbReference type="ARBA" id="ARBA00023136"/>
    </source>
</evidence>
<evidence type="ECO:0000256" key="11">
    <source>
        <dbReference type="ARBA" id="ARBA00023157"/>
    </source>
</evidence>
<evidence type="ECO:0000256" key="8">
    <source>
        <dbReference type="ARBA" id="ARBA00022840"/>
    </source>
</evidence>
<evidence type="ECO:0000256" key="2">
    <source>
        <dbReference type="ARBA" id="ARBA00022527"/>
    </source>
</evidence>
<dbReference type="InterPro" id="IPR001245">
    <property type="entry name" value="Ser-Thr/Tyr_kinase_cat_dom"/>
</dbReference>
<dbReference type="PANTHER" id="PTHR27005:SF280">
    <property type="entry name" value="WALL-ASSOCIATED RECEPTOR KINASE-LIKE 8"/>
    <property type="match status" value="1"/>
</dbReference>
<dbReference type="GO" id="GO:0007166">
    <property type="term" value="P:cell surface receptor signaling pathway"/>
    <property type="evidence" value="ECO:0007669"/>
    <property type="project" value="InterPro"/>
</dbReference>